<dbReference type="PANTHER" id="PTHR11066">
    <property type="entry name" value="ACYL-COA THIOESTERASE"/>
    <property type="match status" value="1"/>
</dbReference>
<dbReference type="GO" id="GO:0005782">
    <property type="term" value="C:peroxisomal matrix"/>
    <property type="evidence" value="ECO:0007669"/>
    <property type="project" value="UniProtKB-SubCell"/>
</dbReference>
<proteinExistence type="inferred from homology"/>
<evidence type="ECO:0000256" key="2">
    <source>
        <dbReference type="ARBA" id="ARBA00022801"/>
    </source>
</evidence>
<dbReference type="GO" id="GO:0047617">
    <property type="term" value="F:fatty acyl-CoA hydrolase activity"/>
    <property type="evidence" value="ECO:0007669"/>
    <property type="project" value="InterPro"/>
</dbReference>
<name>M3JEQ6_CANMX</name>
<keyword evidence="2" id="KW-0378">Hydrolase</keyword>
<dbReference type="AlphaFoldDB" id="M3JEQ6"/>
<protein>
    <recommendedName>
        <fullName evidence="7">Peroxisomal acyl-coenzyme A thioester hydrolase 1</fullName>
    </recommendedName>
</protein>
<dbReference type="InterPro" id="IPR029069">
    <property type="entry name" value="HotDog_dom_sf"/>
</dbReference>
<dbReference type="Gene3D" id="2.40.160.210">
    <property type="entry name" value="Acyl-CoA thioesterase, double hotdog domain"/>
    <property type="match status" value="1"/>
</dbReference>
<dbReference type="CDD" id="cd03444">
    <property type="entry name" value="Thioesterase_II_repeat1"/>
    <property type="match status" value="1"/>
</dbReference>
<keyword evidence="6" id="KW-1185">Reference proteome</keyword>
<dbReference type="InterPro" id="IPR049449">
    <property type="entry name" value="TesB_ACOT8-like_N"/>
</dbReference>
<comment type="similarity">
    <text evidence="1">Belongs to the C/M/P thioester hydrolase family.</text>
</comment>
<dbReference type="Pfam" id="PF20789">
    <property type="entry name" value="4HBT_3C"/>
    <property type="match status" value="1"/>
</dbReference>
<evidence type="ECO:0008006" key="7">
    <source>
        <dbReference type="Google" id="ProtNLM"/>
    </source>
</evidence>
<reference evidence="5 6" key="1">
    <citation type="submission" date="2013-02" db="EMBL/GenBank/DDBJ databases">
        <title>Genome sequence of Candida maltosa Xu316, a potential industrial strain for xylitol and ethanol production.</title>
        <authorList>
            <person name="Yu J."/>
            <person name="Wang Q."/>
            <person name="Geng X."/>
            <person name="Bao W."/>
            <person name="He P."/>
            <person name="Cai J."/>
        </authorList>
    </citation>
    <scope>NUCLEOTIDE SEQUENCE [LARGE SCALE GENOMIC DNA]</scope>
    <source>
        <strain evidence="6">Xu316</strain>
    </source>
</reference>
<feature type="domain" description="Acyl-CoA thioesterase-like N-terminal HotDog" evidence="3">
    <location>
        <begin position="49"/>
        <end position="131"/>
    </location>
</feature>
<evidence type="ECO:0000259" key="4">
    <source>
        <dbReference type="Pfam" id="PF20789"/>
    </source>
</evidence>
<dbReference type="InterPro" id="IPR042171">
    <property type="entry name" value="Acyl-CoA_hotdog"/>
</dbReference>
<dbReference type="InterPro" id="IPR049450">
    <property type="entry name" value="ACOT8-like_C"/>
</dbReference>
<dbReference type="OrthoDB" id="68328at2759"/>
<dbReference type="STRING" id="1245528.M3JEQ6"/>
<dbReference type="HOGENOM" id="CLU_032690_2_1_1"/>
<dbReference type="SUPFAM" id="SSF54637">
    <property type="entry name" value="Thioesterase/thiol ester dehydrase-isomerase"/>
    <property type="match status" value="2"/>
</dbReference>
<dbReference type="GO" id="GO:0009062">
    <property type="term" value="P:fatty acid catabolic process"/>
    <property type="evidence" value="ECO:0007669"/>
    <property type="project" value="TreeGrafter"/>
</dbReference>
<evidence type="ECO:0000256" key="1">
    <source>
        <dbReference type="ARBA" id="ARBA00006538"/>
    </source>
</evidence>
<dbReference type="PANTHER" id="PTHR11066:SF34">
    <property type="entry name" value="ACYL-COENZYME A THIOESTERASE 8"/>
    <property type="match status" value="1"/>
</dbReference>
<dbReference type="InterPro" id="IPR003703">
    <property type="entry name" value="Acyl_CoA_thio"/>
</dbReference>
<gene>
    <name evidence="5" type="ORF">G210_1657</name>
</gene>
<organism evidence="5 6">
    <name type="scientific">Candida maltosa (strain Xu316)</name>
    <name type="common">Yeast</name>
    <dbReference type="NCBI Taxonomy" id="1245528"/>
    <lineage>
        <taxon>Eukaryota</taxon>
        <taxon>Fungi</taxon>
        <taxon>Dikarya</taxon>
        <taxon>Ascomycota</taxon>
        <taxon>Saccharomycotina</taxon>
        <taxon>Pichiomycetes</taxon>
        <taxon>Debaryomycetaceae</taxon>
        <taxon>Candida/Lodderomyces clade</taxon>
        <taxon>Candida</taxon>
    </lineage>
</organism>
<accession>M3JEQ6</accession>
<dbReference type="CDD" id="cd03445">
    <property type="entry name" value="Thioesterase_II_repeat2"/>
    <property type="match status" value="1"/>
</dbReference>
<sequence>MERLRRDVYDANHPVAKLETKTKVKLISANDHKLVYEGIYPVEPIKKEARGTYGGDFVAQGMNVAWESISDPKHFQPHSLHCYFVKAGSPESTITWEVTKVSDTRNFANRLLLAYQGHTNKLVFTMQISFTKDNDHKKRVSDYNQLLESGHQIKSIPFVIKTTPNQKYFALKDKIDQLPYMEHTNGNLAVAFPQEFLEYGTNVNHDALGNQEFGIFSKVLDDFSLGTDVIRQSFLGLAFVSDSIWLATFTRALGLPIGSYEQDYFRVSLDHSLYFHDLNFDSSDWIFLDFRFMNMKNDRVVAVINFFTLDGNLVATAFQEGYTFLHKNIIETSQTIAAKNGIKPQVKL</sequence>
<evidence type="ECO:0000259" key="3">
    <source>
        <dbReference type="Pfam" id="PF13622"/>
    </source>
</evidence>
<dbReference type="OMA" id="QSHTNQL"/>
<dbReference type="GO" id="GO:0006637">
    <property type="term" value="P:acyl-CoA metabolic process"/>
    <property type="evidence" value="ECO:0007669"/>
    <property type="project" value="InterPro"/>
</dbReference>
<dbReference type="Pfam" id="PF13622">
    <property type="entry name" value="4HBT_3"/>
    <property type="match status" value="1"/>
</dbReference>
<evidence type="ECO:0000313" key="6">
    <source>
        <dbReference type="Proteomes" id="UP000011777"/>
    </source>
</evidence>
<comment type="caution">
    <text evidence="5">The sequence shown here is derived from an EMBL/GenBank/DDBJ whole genome shotgun (WGS) entry which is preliminary data.</text>
</comment>
<evidence type="ECO:0000313" key="5">
    <source>
        <dbReference type="EMBL" id="EMG50688.1"/>
    </source>
</evidence>
<feature type="domain" description="Acyl-CoA thioesterase-like C-terminal" evidence="4">
    <location>
        <begin position="235"/>
        <end position="322"/>
    </location>
</feature>
<dbReference type="eggNOG" id="KOG3016">
    <property type="taxonomic scope" value="Eukaryota"/>
</dbReference>
<dbReference type="EMBL" id="AOGT01000151">
    <property type="protein sequence ID" value="EMG50688.1"/>
    <property type="molecule type" value="Genomic_DNA"/>
</dbReference>
<dbReference type="Proteomes" id="UP000011777">
    <property type="component" value="Unassembled WGS sequence"/>
</dbReference>